<evidence type="ECO:0000256" key="11">
    <source>
        <dbReference type="RuleBase" id="RU003357"/>
    </source>
</evidence>
<dbReference type="PANTHER" id="PTHR30069">
    <property type="entry name" value="TONB-DEPENDENT OUTER MEMBRANE RECEPTOR"/>
    <property type="match status" value="1"/>
</dbReference>
<feature type="domain" description="TonB-dependent receptor-like beta-barrel" evidence="13">
    <location>
        <begin position="245"/>
        <end position="697"/>
    </location>
</feature>
<keyword evidence="7 10" id="KW-0472">Membrane</keyword>
<dbReference type="InterPro" id="IPR012910">
    <property type="entry name" value="Plug_dom"/>
</dbReference>
<evidence type="ECO:0000256" key="12">
    <source>
        <dbReference type="SAM" id="SignalP"/>
    </source>
</evidence>
<accession>A0A4S8HU14</accession>
<comment type="caution">
    <text evidence="15">The sequence shown here is derived from an EMBL/GenBank/DDBJ whole genome shotgun (WGS) entry which is preliminary data.</text>
</comment>
<comment type="subcellular location">
    <subcellularLocation>
        <location evidence="1 10">Cell outer membrane</location>
        <topology evidence="1 10">Multi-pass membrane protein</topology>
    </subcellularLocation>
</comment>
<reference evidence="15 16" key="1">
    <citation type="submission" date="2019-04" db="EMBL/GenBank/DDBJ databases">
        <title>Niastella caeni sp. nov., isolated from activated sludge.</title>
        <authorList>
            <person name="Sheng M."/>
        </authorList>
    </citation>
    <scope>NUCLEOTIDE SEQUENCE [LARGE SCALE GENOMIC DNA]</scope>
    <source>
        <strain evidence="15 16">HX-2-15</strain>
    </source>
</reference>
<evidence type="ECO:0000313" key="15">
    <source>
        <dbReference type="EMBL" id="THU38119.1"/>
    </source>
</evidence>
<keyword evidence="3 10" id="KW-1134">Transmembrane beta strand</keyword>
<evidence type="ECO:0000256" key="8">
    <source>
        <dbReference type="ARBA" id="ARBA00023170"/>
    </source>
</evidence>
<keyword evidence="16" id="KW-1185">Reference proteome</keyword>
<dbReference type="InterPro" id="IPR036942">
    <property type="entry name" value="Beta-barrel_TonB_sf"/>
</dbReference>
<protein>
    <submittedName>
        <fullName evidence="15">TonB-dependent receptor</fullName>
    </submittedName>
</protein>
<evidence type="ECO:0000256" key="1">
    <source>
        <dbReference type="ARBA" id="ARBA00004571"/>
    </source>
</evidence>
<evidence type="ECO:0000259" key="13">
    <source>
        <dbReference type="Pfam" id="PF00593"/>
    </source>
</evidence>
<name>A0A4S8HU14_9BACT</name>
<dbReference type="Gene3D" id="2.40.170.20">
    <property type="entry name" value="TonB-dependent receptor, beta-barrel domain"/>
    <property type="match status" value="1"/>
</dbReference>
<evidence type="ECO:0000256" key="5">
    <source>
        <dbReference type="ARBA" id="ARBA00022729"/>
    </source>
</evidence>
<keyword evidence="8 15" id="KW-0675">Receptor</keyword>
<gene>
    <name evidence="15" type="ORF">FAM09_15655</name>
</gene>
<evidence type="ECO:0000256" key="6">
    <source>
        <dbReference type="ARBA" id="ARBA00023077"/>
    </source>
</evidence>
<evidence type="ECO:0000256" key="2">
    <source>
        <dbReference type="ARBA" id="ARBA00022448"/>
    </source>
</evidence>
<dbReference type="EMBL" id="STFF01000004">
    <property type="protein sequence ID" value="THU38119.1"/>
    <property type="molecule type" value="Genomic_DNA"/>
</dbReference>
<feature type="signal peptide" evidence="12">
    <location>
        <begin position="1"/>
        <end position="20"/>
    </location>
</feature>
<evidence type="ECO:0000256" key="7">
    <source>
        <dbReference type="ARBA" id="ARBA00023136"/>
    </source>
</evidence>
<dbReference type="SUPFAM" id="SSF56935">
    <property type="entry name" value="Porins"/>
    <property type="match status" value="1"/>
</dbReference>
<dbReference type="AlphaFoldDB" id="A0A4S8HU14"/>
<dbReference type="Proteomes" id="UP000306918">
    <property type="component" value="Unassembled WGS sequence"/>
</dbReference>
<evidence type="ECO:0000259" key="14">
    <source>
        <dbReference type="Pfam" id="PF07715"/>
    </source>
</evidence>
<evidence type="ECO:0000256" key="9">
    <source>
        <dbReference type="ARBA" id="ARBA00023237"/>
    </source>
</evidence>
<evidence type="ECO:0000256" key="10">
    <source>
        <dbReference type="PROSITE-ProRule" id="PRU01360"/>
    </source>
</evidence>
<dbReference type="GO" id="GO:0044718">
    <property type="term" value="P:siderophore transmembrane transport"/>
    <property type="evidence" value="ECO:0007669"/>
    <property type="project" value="TreeGrafter"/>
</dbReference>
<keyword evidence="6 11" id="KW-0798">TonB box</keyword>
<feature type="domain" description="TonB-dependent receptor plug" evidence="14">
    <location>
        <begin position="48"/>
        <end position="152"/>
    </location>
</feature>
<organism evidence="15 16">
    <name type="scientific">Niastella caeni</name>
    <dbReference type="NCBI Taxonomy" id="2569763"/>
    <lineage>
        <taxon>Bacteria</taxon>
        <taxon>Pseudomonadati</taxon>
        <taxon>Bacteroidota</taxon>
        <taxon>Chitinophagia</taxon>
        <taxon>Chitinophagales</taxon>
        <taxon>Chitinophagaceae</taxon>
        <taxon>Niastella</taxon>
    </lineage>
</organism>
<dbReference type="GO" id="GO:0015344">
    <property type="term" value="F:siderophore uptake transmembrane transporter activity"/>
    <property type="evidence" value="ECO:0007669"/>
    <property type="project" value="TreeGrafter"/>
</dbReference>
<dbReference type="InterPro" id="IPR037066">
    <property type="entry name" value="Plug_dom_sf"/>
</dbReference>
<proteinExistence type="inferred from homology"/>
<dbReference type="CDD" id="cd01347">
    <property type="entry name" value="ligand_gated_channel"/>
    <property type="match status" value="1"/>
</dbReference>
<evidence type="ECO:0000313" key="16">
    <source>
        <dbReference type="Proteomes" id="UP000306918"/>
    </source>
</evidence>
<dbReference type="Gene3D" id="2.170.130.10">
    <property type="entry name" value="TonB-dependent receptor, plug domain"/>
    <property type="match status" value="1"/>
</dbReference>
<evidence type="ECO:0000256" key="4">
    <source>
        <dbReference type="ARBA" id="ARBA00022692"/>
    </source>
</evidence>
<dbReference type="RefSeq" id="WP_136578075.1">
    <property type="nucleotide sequence ID" value="NZ_STFF01000004.1"/>
</dbReference>
<dbReference type="PANTHER" id="PTHR30069:SF29">
    <property type="entry name" value="HEMOGLOBIN AND HEMOGLOBIN-HAPTOGLOBIN-BINDING PROTEIN 1-RELATED"/>
    <property type="match status" value="1"/>
</dbReference>
<keyword evidence="5 12" id="KW-0732">Signal</keyword>
<keyword evidence="9 10" id="KW-0998">Cell outer membrane</keyword>
<sequence>MKQFLLVSAALAAATGTAMSQSGQTDSLKTQTLGQVVVTATRTEIQRNKTPQSITVINRTDIETTGGQEFTDLLKKNAAVNIVQYPGLLSGIGIRGFRPQTGGLNQRALLLIDGRPAGTANLATINPSDIERIEVLKGSASAIYGSQAMGGVVNVITRKSAGAIRSTVSAEYGSYQTFKGTVATGGNITDKLDFDLSFTTFDRAKNMKLGDGNVFRKMLNAETATQNFADGPVEADDKRSDGLRREYTRLNYNTGSIRAGYQLTNNWKVNAKAERFIAKNVESPSDIFYGNAQPSTKDIERYNSELSITGNLHNHEVSIRGYAAEEKNFNNTLISGGNFIAPYLSFQSKAEWNGVQLKDVVKLDQHTLIFGIDHNRASTTSRAYNSNRTERAPFSPNYSLVFTAAYVQGQLNFFNEKLILNPGIRYDLISYDVKKTPLLETYAPGKESNPFVSPSLAAQYQVLKNLTIHATVGRAYVTPDAYNVAGYSEIITGNKATVTQGNPDLKNENSITWDAGIRYQKNASGFAADLTYFFTDVKDRITTQRTTPTTTETTASGYEISTRTTYINANKGEIRGLEGEVSYDFGALQNNRYSLRTFINATKTIWAEEITIAANGNKTKRDIYNVASLTASYGIEYNNRKGLDVRLSGRYAGHRKDTDFNTAGSPEIEYPEFMVLDFYAGYTYAKKHTFGVFVNNITDENYYEKRGFNLQGRNINVRYSITF</sequence>
<dbReference type="Pfam" id="PF07715">
    <property type="entry name" value="Plug"/>
    <property type="match status" value="1"/>
</dbReference>
<dbReference type="PROSITE" id="PS52016">
    <property type="entry name" value="TONB_DEPENDENT_REC_3"/>
    <property type="match status" value="1"/>
</dbReference>
<dbReference type="GO" id="GO:0009279">
    <property type="term" value="C:cell outer membrane"/>
    <property type="evidence" value="ECO:0007669"/>
    <property type="project" value="UniProtKB-SubCell"/>
</dbReference>
<dbReference type="InterPro" id="IPR039426">
    <property type="entry name" value="TonB-dep_rcpt-like"/>
</dbReference>
<evidence type="ECO:0000256" key="3">
    <source>
        <dbReference type="ARBA" id="ARBA00022452"/>
    </source>
</evidence>
<keyword evidence="2 10" id="KW-0813">Transport</keyword>
<dbReference type="InterPro" id="IPR000531">
    <property type="entry name" value="Beta-barrel_TonB"/>
</dbReference>
<dbReference type="OrthoDB" id="9764669at2"/>
<dbReference type="Pfam" id="PF00593">
    <property type="entry name" value="TonB_dep_Rec_b-barrel"/>
    <property type="match status" value="1"/>
</dbReference>
<comment type="similarity">
    <text evidence="10 11">Belongs to the TonB-dependent receptor family.</text>
</comment>
<keyword evidence="4 10" id="KW-0812">Transmembrane</keyword>
<feature type="chain" id="PRO_5020507005" evidence="12">
    <location>
        <begin position="21"/>
        <end position="723"/>
    </location>
</feature>